<evidence type="ECO:0008006" key="4">
    <source>
        <dbReference type="Google" id="ProtNLM"/>
    </source>
</evidence>
<dbReference type="Pfam" id="PF24365">
    <property type="entry name" value="DUF7521"/>
    <property type="match status" value="1"/>
</dbReference>
<dbReference type="GeneID" id="68573205"/>
<proteinExistence type="predicted"/>
<evidence type="ECO:0000313" key="3">
    <source>
        <dbReference type="Proteomes" id="UP001500194"/>
    </source>
</evidence>
<dbReference type="InterPro" id="IPR055943">
    <property type="entry name" value="DUF7521"/>
</dbReference>
<dbReference type="EMBL" id="BAAADU010000002">
    <property type="protein sequence ID" value="GAA0656889.1"/>
    <property type="molecule type" value="Genomic_DNA"/>
</dbReference>
<protein>
    <recommendedName>
        <fullName evidence="4">YapH protein</fullName>
    </recommendedName>
</protein>
<dbReference type="RefSeq" id="WP_227259789.1">
    <property type="nucleotide sequence ID" value="NZ_BAAADU010000002.1"/>
</dbReference>
<feature type="transmembrane region" description="Helical" evidence="1">
    <location>
        <begin position="6"/>
        <end position="25"/>
    </location>
</feature>
<evidence type="ECO:0000256" key="1">
    <source>
        <dbReference type="SAM" id="Phobius"/>
    </source>
</evidence>
<keyword evidence="3" id="KW-1185">Reference proteome</keyword>
<keyword evidence="1" id="KW-0472">Membrane</keyword>
<accession>A0AAV3T441</accession>
<name>A0AAV3T441_9EURY</name>
<keyword evidence="1" id="KW-1133">Transmembrane helix</keyword>
<comment type="caution">
    <text evidence="2">The sequence shown here is derived from an EMBL/GenBank/DDBJ whole genome shotgun (WGS) entry which is preliminary data.</text>
</comment>
<evidence type="ECO:0000313" key="2">
    <source>
        <dbReference type="EMBL" id="GAA0656889.1"/>
    </source>
</evidence>
<gene>
    <name evidence="2" type="ORF">GCM10009019_21150</name>
</gene>
<feature type="transmembrane region" description="Helical" evidence="1">
    <location>
        <begin position="37"/>
        <end position="58"/>
    </location>
</feature>
<dbReference type="Proteomes" id="UP001500194">
    <property type="component" value="Unassembled WGS sequence"/>
</dbReference>
<organism evidence="2 3">
    <name type="scientific">Salarchaeum japonicum</name>
    <dbReference type="NCBI Taxonomy" id="555573"/>
    <lineage>
        <taxon>Archaea</taxon>
        <taxon>Methanobacteriati</taxon>
        <taxon>Methanobacteriota</taxon>
        <taxon>Stenosarchaea group</taxon>
        <taxon>Halobacteria</taxon>
        <taxon>Halobacteriales</taxon>
        <taxon>Halobacteriaceae</taxon>
    </lineage>
</organism>
<keyword evidence="1" id="KW-0812">Transmembrane</keyword>
<reference evidence="2 3" key="1">
    <citation type="journal article" date="2019" name="Int. J. Syst. Evol. Microbiol.">
        <title>The Global Catalogue of Microorganisms (GCM) 10K type strain sequencing project: providing services to taxonomists for standard genome sequencing and annotation.</title>
        <authorList>
            <consortium name="The Broad Institute Genomics Platform"/>
            <consortium name="The Broad Institute Genome Sequencing Center for Infectious Disease"/>
            <person name="Wu L."/>
            <person name="Ma J."/>
        </authorList>
    </citation>
    <scope>NUCLEOTIDE SEQUENCE [LARGE SCALE GENOMIC DNA]</scope>
    <source>
        <strain evidence="2 3">JCM 16327</strain>
    </source>
</reference>
<dbReference type="AlphaFoldDB" id="A0AAV3T441"/>
<sequence>MNSVETLIVATKALTLLAGAAIAHLSYRAYTETKNTALGALCVGFTAITVGAVLGGVIDLVTPLDFLYGVLAQSTLTLLGFLAILYSLYR</sequence>
<feature type="transmembrane region" description="Helical" evidence="1">
    <location>
        <begin position="70"/>
        <end position="89"/>
    </location>
</feature>